<dbReference type="Proteomes" id="UP001529380">
    <property type="component" value="Unassembled WGS sequence"/>
</dbReference>
<feature type="transmembrane region" description="Helical" evidence="2">
    <location>
        <begin position="322"/>
        <end position="343"/>
    </location>
</feature>
<dbReference type="InterPro" id="IPR052173">
    <property type="entry name" value="Beta-lactam_resp_regulator"/>
</dbReference>
<evidence type="ECO:0000259" key="3">
    <source>
        <dbReference type="Pfam" id="PF05569"/>
    </source>
</evidence>
<evidence type="ECO:0000313" key="5">
    <source>
        <dbReference type="Proteomes" id="UP001529380"/>
    </source>
</evidence>
<dbReference type="EMBL" id="JAUDCL010000015">
    <property type="protein sequence ID" value="MDM8201489.1"/>
    <property type="molecule type" value="Genomic_DNA"/>
</dbReference>
<comment type="caution">
    <text evidence="4">The sequence shown here is derived from an EMBL/GenBank/DDBJ whole genome shotgun (WGS) entry which is preliminary data.</text>
</comment>
<evidence type="ECO:0000313" key="4">
    <source>
        <dbReference type="EMBL" id="MDM8201489.1"/>
    </source>
</evidence>
<dbReference type="Pfam" id="PF05569">
    <property type="entry name" value="Peptidase_M56"/>
    <property type="match status" value="1"/>
</dbReference>
<feature type="domain" description="Peptidase M56" evidence="3">
    <location>
        <begin position="2"/>
        <end position="313"/>
    </location>
</feature>
<name>A0ABT7URI1_9FIRM</name>
<evidence type="ECO:0000256" key="1">
    <source>
        <dbReference type="SAM" id="MobiDB-lite"/>
    </source>
</evidence>
<keyword evidence="2" id="KW-0812">Transmembrane</keyword>
<reference evidence="4 5" key="3">
    <citation type="submission" date="2023-06" db="EMBL/GenBank/DDBJ databases">
        <authorList>
            <person name="Zeman M."/>
            <person name="Kubasova T."/>
            <person name="Jahodarova E."/>
            <person name="Nykrynova M."/>
            <person name="Rychlik I."/>
        </authorList>
    </citation>
    <scope>NUCLEOTIDE SEQUENCE [LARGE SCALE GENOMIC DNA]</scope>
    <source>
        <strain evidence="4 5">ET340</strain>
    </source>
</reference>
<dbReference type="PANTHER" id="PTHR34978">
    <property type="entry name" value="POSSIBLE SENSOR-TRANSDUCER PROTEIN BLAR"/>
    <property type="match status" value="1"/>
</dbReference>
<accession>A0ABT7URI1</accession>
<keyword evidence="2" id="KW-0472">Membrane</keyword>
<organism evidence="4 5">
    <name type="scientific">Allofournierella massiliensis</name>
    <dbReference type="NCBI Taxonomy" id="1650663"/>
    <lineage>
        <taxon>Bacteria</taxon>
        <taxon>Bacillati</taxon>
        <taxon>Bacillota</taxon>
        <taxon>Clostridia</taxon>
        <taxon>Eubacteriales</taxon>
        <taxon>Oscillospiraceae</taxon>
        <taxon>Allofournierella</taxon>
    </lineage>
</organism>
<evidence type="ECO:0000256" key="2">
    <source>
        <dbReference type="SAM" id="Phobius"/>
    </source>
</evidence>
<dbReference type="RefSeq" id="WP_289600003.1">
    <property type="nucleotide sequence ID" value="NZ_JAUDCL010000015.1"/>
</dbReference>
<feature type="transmembrane region" description="Helical" evidence="2">
    <location>
        <begin position="131"/>
        <end position="153"/>
    </location>
</feature>
<keyword evidence="5" id="KW-1185">Reference proteome</keyword>
<dbReference type="PANTHER" id="PTHR34978:SF3">
    <property type="entry name" value="SLR0241 PROTEIN"/>
    <property type="match status" value="1"/>
</dbReference>
<feature type="region of interest" description="Disordered" evidence="1">
    <location>
        <begin position="751"/>
        <end position="774"/>
    </location>
</feature>
<proteinExistence type="predicted"/>
<feature type="region of interest" description="Disordered" evidence="1">
    <location>
        <begin position="93"/>
        <end position="120"/>
    </location>
</feature>
<feature type="region of interest" description="Disordered" evidence="1">
    <location>
        <begin position="890"/>
        <end position="976"/>
    </location>
</feature>
<feature type="compositionally biased region" description="Basic and acidic residues" evidence="1">
    <location>
        <begin position="966"/>
        <end position="976"/>
    </location>
</feature>
<dbReference type="CDD" id="cd07341">
    <property type="entry name" value="M56_BlaR1_MecR1_like"/>
    <property type="match status" value="1"/>
</dbReference>
<sequence>MLELLITSSLLILAVLAARALLAGRISRRMQYALWGLVLLRLLLPFSLPQSRASVLNALPDTAQVSLMASAQPERGEALPAPVDTVMQNETDTAPAQPAETGGTQAGLSGGDSDAAASGVQHPEWSLDPAALLPVIWAAGALLTGGALVWANLRFALRLRRSRRLLEIDPAVTGGRTVYLCEDLASPCLHGLLHPAIYLNPAALQSPDRLEFVLAHETTHYRHRDHIWGALRCLVLAAYWFDPLVWWAAAVSKRDCELACDEAVTLSMEEVRRRDYGRCLVELIPRRAPGTALLAATSMSGTAHSMQQRLKAIVTAKKPRRAAIALTLAGTVLLTACTFTGAVGKTIASADELIGEGETVRRRVSWQQESGTQEIILVQASAAPEGETLQDGQGWFKLYYWNSSRENTAENTLYYEGRLSYRYPIQVMALNPDGSVSDYDRPTADDTVQLLNVYLYQPDASYSRYDWQDGMLSDLALKVSAPGPLADGEDPSMQDTMLEQLACSLRPVEGGIQFTLPAAGEWTGADWRLGLYRMDGEAITRDLPEAFTSQDWQPGQSYLVPTSCLADGPVALMAWLADVPGGDVLAENASIAVYDPFAMATNIYEGAYAHITGQTRSEEERLRMLPDFQREETDRRQALEQLWASCTWQDGNLTFTIPEGLSPENEELRIYWNEPGIGMLNTTDWDDYGISMTLNRNGGSSTLAIDEQGLLAGQTWQPGDTITVNGTGRGDRSQPVLALRDKASRLEQQIRLPASAQPLPAATPEPTDPGSIAPQADYEFYNVEPAQTEEFQQRLDALVENLQYSQGGPLTVTIPETAESGEWELRLLRYNESRGSWTVASAGLPDALVSQGWQPGQQATVDAETMSGSDWKMEAKNTVLGGWAQFRLGSADAVPTPTPISPEAEQQEPVQKVEEELAKQNQLDQQTQARADEAERQYEAWVNSQAALSPTPTPMPIDSLGGEGYPEGRVRSRGTLEQEGRTQELVALQIQPPEGVSLAEGEVYLNLYYRDSQAPNPEFGLAFTGKVSQYQTFTIDYRDATGQLVTHSNPENAASMELELCLGSGENSSTWMRYTVDEIGITVSEA</sequence>
<reference evidence="5" key="1">
    <citation type="submission" date="2023-06" db="EMBL/GenBank/DDBJ databases">
        <title>Identification and characterization of horizontal gene transfer across gut microbiota members of farm animals based on homology search.</title>
        <authorList>
            <person name="Zeman M."/>
            <person name="Kubasova T."/>
            <person name="Jahodarova E."/>
            <person name="Nykrynova M."/>
            <person name="Rychlik I."/>
        </authorList>
    </citation>
    <scope>NUCLEOTIDE SEQUENCE [LARGE SCALE GENOMIC DNA]</scope>
    <source>
        <strain evidence="5">ET340</strain>
    </source>
</reference>
<dbReference type="InterPro" id="IPR008756">
    <property type="entry name" value="Peptidase_M56"/>
</dbReference>
<protein>
    <submittedName>
        <fullName evidence="4">M56 family metallopeptidase</fullName>
    </submittedName>
</protein>
<reference evidence="4 5" key="2">
    <citation type="submission" date="2023-06" db="EMBL/GenBank/DDBJ databases">
        <title>Identification and characterization of horizontal gene transfer across gut microbiota members of farm animals based on homology search.</title>
        <authorList>
            <person name="Schwarzerova J."/>
            <person name="Nykrynova M."/>
            <person name="Jureckova K."/>
            <person name="Cejkova D."/>
            <person name="Rychlik I."/>
        </authorList>
    </citation>
    <scope>NUCLEOTIDE SEQUENCE [LARGE SCALE GENOMIC DNA]</scope>
    <source>
        <strain evidence="4 5">ET340</strain>
    </source>
</reference>
<feature type="compositionally biased region" description="Polar residues" evidence="1">
    <location>
        <begin position="919"/>
        <end position="929"/>
    </location>
</feature>
<keyword evidence="2" id="KW-1133">Transmembrane helix</keyword>
<gene>
    <name evidence="4" type="ORF">QUW08_09315</name>
</gene>